<keyword evidence="1" id="KW-0472">Membrane</keyword>
<dbReference type="OrthoDB" id="10410242at2759"/>
<dbReference type="RefSeq" id="XP_066910339.1">
    <property type="nucleotide sequence ID" value="XM_067054238.1"/>
</dbReference>
<feature type="transmembrane region" description="Helical" evidence="1">
    <location>
        <begin position="33"/>
        <end position="55"/>
    </location>
</feature>
<accession>A0A7M5WSN2</accession>
<name>A0A7M5WSN2_9CNID</name>
<proteinExistence type="predicted"/>
<dbReference type="Proteomes" id="UP000594262">
    <property type="component" value="Unplaced"/>
</dbReference>
<feature type="transmembrane region" description="Helical" evidence="1">
    <location>
        <begin position="165"/>
        <end position="192"/>
    </location>
</feature>
<dbReference type="AlphaFoldDB" id="A0A7M5WSN2"/>
<keyword evidence="3" id="KW-1185">Reference proteome</keyword>
<feature type="transmembrane region" description="Helical" evidence="1">
    <location>
        <begin position="67"/>
        <end position="87"/>
    </location>
</feature>
<evidence type="ECO:0000256" key="1">
    <source>
        <dbReference type="SAM" id="Phobius"/>
    </source>
</evidence>
<dbReference type="GeneID" id="136797651"/>
<feature type="transmembrane region" description="Helical" evidence="1">
    <location>
        <begin position="94"/>
        <end position="121"/>
    </location>
</feature>
<evidence type="ECO:0000313" key="3">
    <source>
        <dbReference type="Proteomes" id="UP000594262"/>
    </source>
</evidence>
<protein>
    <submittedName>
        <fullName evidence="2">Uncharacterized protein</fullName>
    </submittedName>
</protein>
<organism evidence="2 3">
    <name type="scientific">Clytia hemisphaerica</name>
    <dbReference type="NCBI Taxonomy" id="252671"/>
    <lineage>
        <taxon>Eukaryota</taxon>
        <taxon>Metazoa</taxon>
        <taxon>Cnidaria</taxon>
        <taxon>Hydrozoa</taxon>
        <taxon>Hydroidolina</taxon>
        <taxon>Leptothecata</taxon>
        <taxon>Obeliida</taxon>
        <taxon>Clytiidae</taxon>
        <taxon>Clytia</taxon>
    </lineage>
</organism>
<sequence length="243" mass="26978">MTKQWHNTKIPQKPCNRYNPSLQQAVSSTYRPWYILVAILACLFGIALIGCAAETKVLSSDVSDEVFHLWIGIPLVFLGLFSLACFIMKKKKIVVCFLIVALIVMVICAVGALVAGVRYWMDGWQLSRRLLEDDKCEPINNKCVCTGQETKMPVSVDECDNLKTLVYLIIAEIALSAGGFIASTIGVFLSFMTICCGPWTYMEWYDENEDPDFNPQDAVKHVSGNVNASYGGANSNPYSKSAY</sequence>
<reference evidence="2" key="1">
    <citation type="submission" date="2021-01" db="UniProtKB">
        <authorList>
            <consortium name="EnsemblMetazoa"/>
        </authorList>
    </citation>
    <scope>IDENTIFICATION</scope>
</reference>
<keyword evidence="1" id="KW-1133">Transmembrane helix</keyword>
<keyword evidence="1" id="KW-0812">Transmembrane</keyword>
<evidence type="ECO:0000313" key="2">
    <source>
        <dbReference type="EnsemblMetazoa" id="CLYHEMP010873.1"/>
    </source>
</evidence>
<dbReference type="EnsemblMetazoa" id="CLYHEMT010873.1">
    <property type="protein sequence ID" value="CLYHEMP010873.1"/>
    <property type="gene ID" value="CLYHEMG010873"/>
</dbReference>